<organism evidence="3 4">
    <name type="scientific">Holothuria leucospilota</name>
    <name type="common">Black long sea cucumber</name>
    <name type="synonym">Mertensiothuria leucospilota</name>
    <dbReference type="NCBI Taxonomy" id="206669"/>
    <lineage>
        <taxon>Eukaryota</taxon>
        <taxon>Metazoa</taxon>
        <taxon>Echinodermata</taxon>
        <taxon>Eleutherozoa</taxon>
        <taxon>Echinozoa</taxon>
        <taxon>Holothuroidea</taxon>
        <taxon>Aspidochirotacea</taxon>
        <taxon>Aspidochirotida</taxon>
        <taxon>Holothuriidae</taxon>
        <taxon>Holothuria</taxon>
    </lineage>
</organism>
<dbReference type="EMBL" id="JAIZAY010000017">
    <property type="protein sequence ID" value="KAJ8025703.1"/>
    <property type="molecule type" value="Genomic_DNA"/>
</dbReference>
<keyword evidence="2" id="KW-0732">Signal</keyword>
<evidence type="ECO:0000313" key="3">
    <source>
        <dbReference type="EMBL" id="KAJ8025703.1"/>
    </source>
</evidence>
<evidence type="ECO:0000256" key="2">
    <source>
        <dbReference type="SAM" id="SignalP"/>
    </source>
</evidence>
<feature type="compositionally biased region" description="Low complexity" evidence="1">
    <location>
        <begin position="21"/>
        <end position="30"/>
    </location>
</feature>
<evidence type="ECO:0000256" key="1">
    <source>
        <dbReference type="SAM" id="MobiDB-lite"/>
    </source>
</evidence>
<feature type="compositionally biased region" description="Low complexity" evidence="1">
    <location>
        <begin position="41"/>
        <end position="59"/>
    </location>
</feature>
<keyword evidence="4" id="KW-1185">Reference proteome</keyword>
<feature type="region of interest" description="Disordered" evidence="1">
    <location>
        <begin position="21"/>
        <end position="59"/>
    </location>
</feature>
<feature type="signal peptide" evidence="2">
    <location>
        <begin position="1"/>
        <end position="21"/>
    </location>
</feature>
<dbReference type="AlphaFoldDB" id="A0A9Q0YNI7"/>
<name>A0A9Q0YNI7_HOLLE</name>
<dbReference type="Proteomes" id="UP001152320">
    <property type="component" value="Chromosome 17"/>
</dbReference>
<reference evidence="3" key="1">
    <citation type="submission" date="2021-10" db="EMBL/GenBank/DDBJ databases">
        <title>Tropical sea cucumber genome reveals ecological adaptation and Cuvierian tubules defense mechanism.</title>
        <authorList>
            <person name="Chen T."/>
        </authorList>
    </citation>
    <scope>NUCLEOTIDE SEQUENCE</scope>
    <source>
        <strain evidence="3">Nanhai2018</strain>
        <tissue evidence="3">Muscle</tissue>
    </source>
</reference>
<gene>
    <name evidence="3" type="ORF">HOLleu_33330</name>
</gene>
<feature type="chain" id="PRO_5040204681" description="Secreted protein" evidence="2">
    <location>
        <begin position="22"/>
        <end position="106"/>
    </location>
</feature>
<proteinExistence type="predicted"/>
<evidence type="ECO:0008006" key="5">
    <source>
        <dbReference type="Google" id="ProtNLM"/>
    </source>
</evidence>
<protein>
    <recommendedName>
        <fullName evidence="5">Secreted protein</fullName>
    </recommendedName>
</protein>
<accession>A0A9Q0YNI7</accession>
<comment type="caution">
    <text evidence="3">The sequence shown here is derived from an EMBL/GenBank/DDBJ whole genome shotgun (WGS) entry which is preliminary data.</text>
</comment>
<sequence>MKIRWMVWVLLFALFMVFVSGGSSSSENSEQTWQGIDLDGDNSQNSGSNSADSGSGGSWDIDGGTAWDIFKEGSVFECTLDQLNLPKLQPGYRGDKASRLARLTGL</sequence>
<evidence type="ECO:0000313" key="4">
    <source>
        <dbReference type="Proteomes" id="UP001152320"/>
    </source>
</evidence>